<dbReference type="Proteomes" id="UP000436482">
    <property type="component" value="Unassembled WGS sequence"/>
</dbReference>
<feature type="domain" description="DNA circulation N-terminal" evidence="1">
    <location>
        <begin position="23"/>
        <end position="109"/>
    </location>
</feature>
<reference evidence="2 3" key="1">
    <citation type="submission" date="2019-12" db="EMBL/GenBank/DDBJ databases">
        <title>Enteriobacteria Tanzani isolates_8377-8380.</title>
        <authorList>
            <person name="Subbiah M."/>
            <person name="Call D."/>
        </authorList>
    </citation>
    <scope>NUCLEOTIDE SEQUENCE [LARGE SCALE GENOMIC DNA]</scope>
    <source>
        <strain evidence="2 3">8379wE6</strain>
    </source>
</reference>
<proteinExistence type="predicted"/>
<sequence length="229" mass="24778">MDLSSFPTRPSLLSSSSGWRDRLQDASFRGVPFKVEEESAGTGRRVETHEYPNRDKPYTEDLGKITFRPSITAYVVGDDCFDQRDRLIDALNKPGPGTLVHPTYGELKVCVDGEVRVSTSKSEGRIVRFDLKFVEAGELSYPTSGAATAQTLMSSCSALDDCISDSFRGFSIDGVADFVQNDVVGNVSTMLGYVSDAMKVVDSAVSDAARLLQGDISVLLPPPSSGKNF</sequence>
<feature type="non-terminal residue" evidence="2">
    <location>
        <position position="229"/>
    </location>
</feature>
<name>A0A6N8NHV0_ECOLX</name>
<dbReference type="InterPro" id="IPR009826">
    <property type="entry name" value="DNA_circ_N"/>
</dbReference>
<accession>A0A6N8NHV0</accession>
<dbReference type="EMBL" id="WTQQ01000430">
    <property type="protein sequence ID" value="MWR90429.1"/>
    <property type="molecule type" value="Genomic_DNA"/>
</dbReference>
<comment type="caution">
    <text evidence="2">The sequence shown here is derived from an EMBL/GenBank/DDBJ whole genome shotgun (WGS) entry which is preliminary data.</text>
</comment>
<evidence type="ECO:0000259" key="1">
    <source>
        <dbReference type="Pfam" id="PF07157"/>
    </source>
</evidence>
<evidence type="ECO:0000313" key="3">
    <source>
        <dbReference type="Proteomes" id="UP000436482"/>
    </source>
</evidence>
<dbReference type="Pfam" id="PF07157">
    <property type="entry name" value="DNA_circ_N"/>
    <property type="match status" value="1"/>
</dbReference>
<evidence type="ECO:0000313" key="2">
    <source>
        <dbReference type="EMBL" id="MWR90429.1"/>
    </source>
</evidence>
<organism evidence="2 3">
    <name type="scientific">Escherichia coli</name>
    <dbReference type="NCBI Taxonomy" id="562"/>
    <lineage>
        <taxon>Bacteria</taxon>
        <taxon>Pseudomonadati</taxon>
        <taxon>Pseudomonadota</taxon>
        <taxon>Gammaproteobacteria</taxon>
        <taxon>Enterobacterales</taxon>
        <taxon>Enterobacteriaceae</taxon>
        <taxon>Escherichia</taxon>
    </lineage>
</organism>
<dbReference type="AlphaFoldDB" id="A0A6N8NHV0"/>
<gene>
    <name evidence="2" type="ORF">GP979_19360</name>
</gene>
<protein>
    <submittedName>
        <fullName evidence="2">DNA circularization protein</fullName>
    </submittedName>
</protein>